<dbReference type="AlphaFoldDB" id="A0A2S8GF57"/>
<proteinExistence type="predicted"/>
<feature type="compositionally biased region" description="Pro residues" evidence="1">
    <location>
        <begin position="180"/>
        <end position="213"/>
    </location>
</feature>
<keyword evidence="2" id="KW-0812">Transmembrane</keyword>
<feature type="domain" description="TadE-like" evidence="3">
    <location>
        <begin position="23"/>
        <end position="64"/>
    </location>
</feature>
<dbReference type="EMBL" id="PUHZ01000024">
    <property type="protein sequence ID" value="PQO43096.1"/>
    <property type="molecule type" value="Genomic_DNA"/>
</dbReference>
<accession>A0A2S8GF57</accession>
<keyword evidence="2" id="KW-0472">Membrane</keyword>
<feature type="transmembrane region" description="Helical" evidence="2">
    <location>
        <begin position="25"/>
        <end position="50"/>
    </location>
</feature>
<reference evidence="4 5" key="1">
    <citation type="submission" date="2018-02" db="EMBL/GenBank/DDBJ databases">
        <title>Comparative genomes isolates from brazilian mangrove.</title>
        <authorList>
            <person name="Araujo J.E."/>
            <person name="Taketani R.G."/>
            <person name="Silva M.C.P."/>
            <person name="Loureco M.V."/>
            <person name="Andreote F.D."/>
        </authorList>
    </citation>
    <scope>NUCLEOTIDE SEQUENCE [LARGE SCALE GENOMIC DNA]</scope>
    <source>
        <strain evidence="4 5">Nap-Phe MGV</strain>
    </source>
</reference>
<dbReference type="Proteomes" id="UP000237819">
    <property type="component" value="Unassembled WGS sequence"/>
</dbReference>
<name>A0A2S8GF57_9BACT</name>
<feature type="region of interest" description="Disordered" evidence="1">
    <location>
        <begin position="171"/>
        <end position="213"/>
    </location>
</feature>
<protein>
    <recommendedName>
        <fullName evidence="3">TadE-like domain-containing protein</fullName>
    </recommendedName>
</protein>
<keyword evidence="2" id="KW-1133">Transmembrane helix</keyword>
<evidence type="ECO:0000313" key="4">
    <source>
        <dbReference type="EMBL" id="PQO43096.1"/>
    </source>
</evidence>
<gene>
    <name evidence="4" type="ORF">C5Y93_25635</name>
</gene>
<evidence type="ECO:0000313" key="5">
    <source>
        <dbReference type="Proteomes" id="UP000237819"/>
    </source>
</evidence>
<evidence type="ECO:0000259" key="3">
    <source>
        <dbReference type="Pfam" id="PF07811"/>
    </source>
</evidence>
<comment type="caution">
    <text evidence="4">The sequence shown here is derived from an EMBL/GenBank/DDBJ whole genome shotgun (WGS) entry which is preliminary data.</text>
</comment>
<sequence>MPYLNCQPANRKIVARKSSRRRGGVVLELVLTLPILLILLLAIVEFYLLYSNLPRLEAASRAGAIAASRISLPAGGNVPSDVIAAVDRQLETLNLPGRQIILLHDTAGGTRQLTAGTTYASPTELTDSLPNTRNYVRVSVQAPMTGLTPNLLKTFGMDISGRIVSQISTHPHRTGRLHPPHPGGGPPDGTPGGPPNGTPGGPPSGTPGGPPGP</sequence>
<dbReference type="Pfam" id="PF07811">
    <property type="entry name" value="TadE"/>
    <property type="match status" value="1"/>
</dbReference>
<evidence type="ECO:0000256" key="1">
    <source>
        <dbReference type="SAM" id="MobiDB-lite"/>
    </source>
</evidence>
<organism evidence="4 5">
    <name type="scientific">Blastopirellula marina</name>
    <dbReference type="NCBI Taxonomy" id="124"/>
    <lineage>
        <taxon>Bacteria</taxon>
        <taxon>Pseudomonadati</taxon>
        <taxon>Planctomycetota</taxon>
        <taxon>Planctomycetia</taxon>
        <taxon>Pirellulales</taxon>
        <taxon>Pirellulaceae</taxon>
        <taxon>Blastopirellula</taxon>
    </lineage>
</organism>
<dbReference type="InterPro" id="IPR012495">
    <property type="entry name" value="TadE-like_dom"/>
</dbReference>
<evidence type="ECO:0000256" key="2">
    <source>
        <dbReference type="SAM" id="Phobius"/>
    </source>
</evidence>